<dbReference type="PROSITE" id="PS50931">
    <property type="entry name" value="HTH_LYSR"/>
    <property type="match status" value="1"/>
</dbReference>
<dbReference type="RefSeq" id="WP_026639743.1">
    <property type="nucleotide sequence ID" value="NZ_NEVI01000023.1"/>
</dbReference>
<dbReference type="Gene3D" id="3.40.190.10">
    <property type="entry name" value="Periplasmic binding protein-like II"/>
    <property type="match status" value="2"/>
</dbReference>
<dbReference type="InterPro" id="IPR036390">
    <property type="entry name" value="WH_DNA-bd_sf"/>
</dbReference>
<comment type="caution">
    <text evidence="6">The sequence shown here is derived from an EMBL/GenBank/DDBJ whole genome shotgun (WGS) entry which is preliminary data.</text>
</comment>
<evidence type="ECO:0000256" key="4">
    <source>
        <dbReference type="ARBA" id="ARBA00023163"/>
    </source>
</evidence>
<evidence type="ECO:0000256" key="1">
    <source>
        <dbReference type="ARBA" id="ARBA00009437"/>
    </source>
</evidence>
<name>A0A261QUQ0_9BORD</name>
<keyword evidence="7" id="KW-1185">Reference proteome</keyword>
<dbReference type="SUPFAM" id="SSF46785">
    <property type="entry name" value="Winged helix' DNA-binding domain"/>
    <property type="match status" value="1"/>
</dbReference>
<dbReference type="Gene3D" id="1.10.10.10">
    <property type="entry name" value="Winged helix-like DNA-binding domain superfamily/Winged helix DNA-binding domain"/>
    <property type="match status" value="1"/>
</dbReference>
<dbReference type="InterPro" id="IPR000847">
    <property type="entry name" value="LysR_HTH_N"/>
</dbReference>
<comment type="similarity">
    <text evidence="1">Belongs to the LysR transcriptional regulatory family.</text>
</comment>
<dbReference type="InterPro" id="IPR005119">
    <property type="entry name" value="LysR_subst-bd"/>
</dbReference>
<keyword evidence="2" id="KW-0805">Transcription regulation</keyword>
<evidence type="ECO:0000259" key="5">
    <source>
        <dbReference type="PROSITE" id="PS50931"/>
    </source>
</evidence>
<evidence type="ECO:0000256" key="3">
    <source>
        <dbReference type="ARBA" id="ARBA00023125"/>
    </source>
</evidence>
<dbReference type="EMBL" id="NEVK01000008">
    <property type="protein sequence ID" value="OZI16454.1"/>
    <property type="molecule type" value="Genomic_DNA"/>
</dbReference>
<dbReference type="PANTHER" id="PTHR30126">
    <property type="entry name" value="HTH-TYPE TRANSCRIPTIONAL REGULATOR"/>
    <property type="match status" value="1"/>
</dbReference>
<sequence length="295" mass="32921">MSSIRFFRTFVAVARSGSFSAASERVALTPTAVSLQMRALETDLGQELFDRTGKIVALNERGHRLLPKAEALLSQYDEMRNDDEGHHEVVGAISVGAVATSMALLARTVLALRVSHPKLRVHLENNYSGDLSMRVKEGKLDAVLAVKNSHRIPAGTTWTPLYSEPLVFVANRRAAQGRSVKDLLQKRLFLQPALSTHTGALVERFMRRQRLQVRDTLEMNSLRTIVELAEQDIGVTIVPMPRNASWESDERLSVRRFDDPRAQRAMGLFESEKRSHLTSVVRRSLLDELAGSATP</sequence>
<accession>A0A261QUQ0</accession>
<dbReference type="FunFam" id="1.10.10.10:FF:000001">
    <property type="entry name" value="LysR family transcriptional regulator"/>
    <property type="match status" value="1"/>
</dbReference>
<organism evidence="6 7">
    <name type="scientific">Bordetella genomosp. 7</name>
    <dbReference type="NCBI Taxonomy" id="1416805"/>
    <lineage>
        <taxon>Bacteria</taxon>
        <taxon>Pseudomonadati</taxon>
        <taxon>Pseudomonadota</taxon>
        <taxon>Betaproteobacteria</taxon>
        <taxon>Burkholderiales</taxon>
        <taxon>Alcaligenaceae</taxon>
        <taxon>Bordetella</taxon>
    </lineage>
</organism>
<gene>
    <name evidence="6" type="ORF">CAL19_17400</name>
</gene>
<keyword evidence="3" id="KW-0238">DNA-binding</keyword>
<evidence type="ECO:0000313" key="6">
    <source>
        <dbReference type="EMBL" id="OZI16454.1"/>
    </source>
</evidence>
<keyword evidence="4" id="KW-0804">Transcription</keyword>
<dbReference type="OrthoDB" id="8707631at2"/>
<reference evidence="7" key="1">
    <citation type="submission" date="2017-05" db="EMBL/GenBank/DDBJ databases">
        <title>Complete and WGS of Bordetella genogroups.</title>
        <authorList>
            <person name="Spilker T."/>
            <person name="Lipuma J."/>
        </authorList>
    </citation>
    <scope>NUCLEOTIDE SEQUENCE [LARGE SCALE GENOMIC DNA]</scope>
    <source>
        <strain evidence="7">AU18089</strain>
    </source>
</reference>
<dbReference type="Pfam" id="PF00126">
    <property type="entry name" value="HTH_1"/>
    <property type="match status" value="1"/>
</dbReference>
<dbReference type="Proteomes" id="UP000216947">
    <property type="component" value="Unassembled WGS sequence"/>
</dbReference>
<dbReference type="PANTHER" id="PTHR30126:SF94">
    <property type="entry name" value="LYSR FAMILY TRANSCRIPTIONAL REGULATOR"/>
    <property type="match status" value="1"/>
</dbReference>
<protein>
    <recommendedName>
        <fullName evidence="5">HTH lysR-type domain-containing protein</fullName>
    </recommendedName>
</protein>
<dbReference type="GO" id="GO:0000976">
    <property type="term" value="F:transcription cis-regulatory region binding"/>
    <property type="evidence" value="ECO:0007669"/>
    <property type="project" value="TreeGrafter"/>
</dbReference>
<dbReference type="InterPro" id="IPR036388">
    <property type="entry name" value="WH-like_DNA-bd_sf"/>
</dbReference>
<dbReference type="SUPFAM" id="SSF53850">
    <property type="entry name" value="Periplasmic binding protein-like II"/>
    <property type="match status" value="1"/>
</dbReference>
<feature type="domain" description="HTH lysR-type" evidence="5">
    <location>
        <begin position="1"/>
        <end position="59"/>
    </location>
</feature>
<evidence type="ECO:0000313" key="7">
    <source>
        <dbReference type="Proteomes" id="UP000216947"/>
    </source>
</evidence>
<proteinExistence type="inferred from homology"/>
<dbReference type="AlphaFoldDB" id="A0A261QUQ0"/>
<dbReference type="GO" id="GO:0003700">
    <property type="term" value="F:DNA-binding transcription factor activity"/>
    <property type="evidence" value="ECO:0007669"/>
    <property type="project" value="InterPro"/>
</dbReference>
<dbReference type="Pfam" id="PF03466">
    <property type="entry name" value="LysR_substrate"/>
    <property type="match status" value="1"/>
</dbReference>
<evidence type="ECO:0000256" key="2">
    <source>
        <dbReference type="ARBA" id="ARBA00023015"/>
    </source>
</evidence>